<reference evidence="2" key="1">
    <citation type="journal article" date="2020" name="Stud. Mycol.">
        <title>101 Dothideomycetes genomes: a test case for predicting lifestyles and emergence of pathogens.</title>
        <authorList>
            <person name="Haridas S."/>
            <person name="Albert R."/>
            <person name="Binder M."/>
            <person name="Bloem J."/>
            <person name="Labutti K."/>
            <person name="Salamov A."/>
            <person name="Andreopoulos B."/>
            <person name="Baker S."/>
            <person name="Barry K."/>
            <person name="Bills G."/>
            <person name="Bluhm B."/>
            <person name="Cannon C."/>
            <person name="Castanera R."/>
            <person name="Culley D."/>
            <person name="Daum C."/>
            <person name="Ezra D."/>
            <person name="Gonzalez J."/>
            <person name="Henrissat B."/>
            <person name="Kuo A."/>
            <person name="Liang C."/>
            <person name="Lipzen A."/>
            <person name="Lutzoni F."/>
            <person name="Magnuson J."/>
            <person name="Mondo S."/>
            <person name="Nolan M."/>
            <person name="Ohm R."/>
            <person name="Pangilinan J."/>
            <person name="Park H.-J."/>
            <person name="Ramirez L."/>
            <person name="Alfaro M."/>
            <person name="Sun H."/>
            <person name="Tritt A."/>
            <person name="Yoshinaga Y."/>
            <person name="Zwiers L.-H."/>
            <person name="Turgeon B."/>
            <person name="Goodwin S."/>
            <person name="Spatafora J."/>
            <person name="Crous P."/>
            <person name="Grigoriev I."/>
        </authorList>
    </citation>
    <scope>NUCLEOTIDE SEQUENCE</scope>
    <source>
        <strain evidence="2">ATCC 36951</strain>
    </source>
</reference>
<dbReference type="RefSeq" id="XP_033673740.1">
    <property type="nucleotide sequence ID" value="XM_033811224.1"/>
</dbReference>
<proteinExistence type="predicted"/>
<evidence type="ECO:0000256" key="1">
    <source>
        <dbReference type="SAM" id="MobiDB-lite"/>
    </source>
</evidence>
<sequence length="153" mass="16511">MRSKQRSASAAAVVVAEDEVRSREEEDSSSSSTAGIGSASDQLQRLAWPGRGREGGRGISVERGRGERTAAALHARLDALLCLLCPPRQGETQCNAATPVSHGLCCRYHMRHRPPRFIIVTRPDIIPKLNSQHSTTLSYPVTAVFFAGCLSPS</sequence>
<feature type="compositionally biased region" description="Polar residues" evidence="1">
    <location>
        <begin position="33"/>
        <end position="43"/>
    </location>
</feature>
<dbReference type="GeneID" id="54564496"/>
<dbReference type="EMBL" id="ML993580">
    <property type="protein sequence ID" value="KAF2172851.1"/>
    <property type="molecule type" value="Genomic_DNA"/>
</dbReference>
<name>A0A6A6D0F3_ZASCE</name>
<feature type="compositionally biased region" description="Basic and acidic residues" evidence="1">
    <location>
        <begin position="51"/>
        <end position="65"/>
    </location>
</feature>
<organism evidence="2 3">
    <name type="scientific">Zasmidium cellare ATCC 36951</name>
    <dbReference type="NCBI Taxonomy" id="1080233"/>
    <lineage>
        <taxon>Eukaryota</taxon>
        <taxon>Fungi</taxon>
        <taxon>Dikarya</taxon>
        <taxon>Ascomycota</taxon>
        <taxon>Pezizomycotina</taxon>
        <taxon>Dothideomycetes</taxon>
        <taxon>Dothideomycetidae</taxon>
        <taxon>Mycosphaerellales</taxon>
        <taxon>Mycosphaerellaceae</taxon>
        <taxon>Zasmidium</taxon>
    </lineage>
</organism>
<dbReference type="Proteomes" id="UP000799537">
    <property type="component" value="Unassembled WGS sequence"/>
</dbReference>
<accession>A0A6A6D0F3</accession>
<feature type="compositionally biased region" description="Low complexity" evidence="1">
    <location>
        <begin position="1"/>
        <end position="15"/>
    </location>
</feature>
<dbReference type="AlphaFoldDB" id="A0A6A6D0F3"/>
<evidence type="ECO:0000313" key="2">
    <source>
        <dbReference type="EMBL" id="KAF2172851.1"/>
    </source>
</evidence>
<feature type="region of interest" description="Disordered" evidence="1">
    <location>
        <begin position="1"/>
        <end position="65"/>
    </location>
</feature>
<evidence type="ECO:0000313" key="3">
    <source>
        <dbReference type="Proteomes" id="UP000799537"/>
    </source>
</evidence>
<protein>
    <submittedName>
        <fullName evidence="2">Uncharacterized protein</fullName>
    </submittedName>
</protein>
<gene>
    <name evidence="2" type="ORF">M409DRAFT_49370</name>
</gene>
<keyword evidence="3" id="KW-1185">Reference proteome</keyword>